<evidence type="ECO:0000256" key="1">
    <source>
        <dbReference type="ARBA" id="ARBA00004196"/>
    </source>
</evidence>
<dbReference type="SUPFAM" id="SSF53822">
    <property type="entry name" value="Periplasmic binding protein-like I"/>
    <property type="match status" value="1"/>
</dbReference>
<dbReference type="InterPro" id="IPR028082">
    <property type="entry name" value="Peripla_BP_I"/>
</dbReference>
<feature type="signal peptide" evidence="4">
    <location>
        <begin position="1"/>
        <end position="33"/>
    </location>
</feature>
<dbReference type="EMBL" id="FOCE01000001">
    <property type="protein sequence ID" value="SEM41360.1"/>
    <property type="molecule type" value="Genomic_DNA"/>
</dbReference>
<organism evidence="6 7">
    <name type="scientific">Gemmobacter aquatilis</name>
    <dbReference type="NCBI Taxonomy" id="933059"/>
    <lineage>
        <taxon>Bacteria</taxon>
        <taxon>Pseudomonadati</taxon>
        <taxon>Pseudomonadota</taxon>
        <taxon>Alphaproteobacteria</taxon>
        <taxon>Rhodobacterales</taxon>
        <taxon>Paracoccaceae</taxon>
        <taxon>Gemmobacter</taxon>
    </lineage>
</organism>
<evidence type="ECO:0000256" key="2">
    <source>
        <dbReference type="ARBA" id="ARBA00007639"/>
    </source>
</evidence>
<dbReference type="GO" id="GO:0030313">
    <property type="term" value="C:cell envelope"/>
    <property type="evidence" value="ECO:0007669"/>
    <property type="project" value="UniProtKB-SubCell"/>
</dbReference>
<sequence>MEVGKTTKFTRRSAAALALGGFMLASTAGFALADNSKIQIGFTPKFLKDDFQTLMLQLSLKAFEDKGFTVVGSPDPNGDIAAQVDALQNLVANGANVIVFAPLDSAGIVPAVKRANEAGALVFSIDDAPAGGQVTATIRADNFGAGVQGATEMAKRLQGKECWAAKSCIVLELQGALTTPNGLDRSEGFAKTLAELAPDVQIIQRPTEWTADMAADAAQNVLTQNPDLSGIFMASELMATAINAQLKAAGKDAPVGDAASVIRVAIDGTPQGLQLIREKALDATVSQPLSAYATKTAELIELVSGGGKIEIGPRDDGQVIETPVGPQYQLNATLVTLDNVDTPELWANQVGK</sequence>
<protein>
    <submittedName>
        <fullName evidence="6">Ribose transport system substrate-binding protein</fullName>
    </submittedName>
</protein>
<evidence type="ECO:0000256" key="3">
    <source>
        <dbReference type="ARBA" id="ARBA00022729"/>
    </source>
</evidence>
<dbReference type="Proteomes" id="UP000198761">
    <property type="component" value="Unassembled WGS sequence"/>
</dbReference>
<feature type="chain" id="PRO_5011674597" evidence="4">
    <location>
        <begin position="34"/>
        <end position="352"/>
    </location>
</feature>
<name>A0A1H7Y5E8_9RHOB</name>
<dbReference type="PANTHER" id="PTHR46847">
    <property type="entry name" value="D-ALLOSE-BINDING PERIPLASMIC PROTEIN-RELATED"/>
    <property type="match status" value="1"/>
</dbReference>
<dbReference type="Pfam" id="PF13407">
    <property type="entry name" value="Peripla_BP_4"/>
    <property type="match status" value="1"/>
</dbReference>
<dbReference type="CDD" id="cd01536">
    <property type="entry name" value="PBP1_ABC_sugar_binding-like"/>
    <property type="match status" value="1"/>
</dbReference>
<dbReference type="GO" id="GO:0030246">
    <property type="term" value="F:carbohydrate binding"/>
    <property type="evidence" value="ECO:0007669"/>
    <property type="project" value="UniProtKB-ARBA"/>
</dbReference>
<dbReference type="OrthoDB" id="9804917at2"/>
<dbReference type="PANTHER" id="PTHR46847:SF1">
    <property type="entry name" value="D-ALLOSE-BINDING PERIPLASMIC PROTEIN-RELATED"/>
    <property type="match status" value="1"/>
</dbReference>
<evidence type="ECO:0000256" key="4">
    <source>
        <dbReference type="SAM" id="SignalP"/>
    </source>
</evidence>
<comment type="similarity">
    <text evidence="2">Belongs to the bacterial solute-binding protein 2 family.</text>
</comment>
<evidence type="ECO:0000313" key="6">
    <source>
        <dbReference type="EMBL" id="SEM41360.1"/>
    </source>
</evidence>
<evidence type="ECO:0000259" key="5">
    <source>
        <dbReference type="Pfam" id="PF13407"/>
    </source>
</evidence>
<dbReference type="AlphaFoldDB" id="A0A1H7Y5E8"/>
<feature type="domain" description="Periplasmic binding protein" evidence="5">
    <location>
        <begin position="40"/>
        <end position="303"/>
    </location>
</feature>
<dbReference type="InterPro" id="IPR025997">
    <property type="entry name" value="SBP_2_dom"/>
</dbReference>
<evidence type="ECO:0000313" key="7">
    <source>
        <dbReference type="Proteomes" id="UP000198761"/>
    </source>
</evidence>
<keyword evidence="7" id="KW-1185">Reference proteome</keyword>
<dbReference type="RefSeq" id="WP_091295120.1">
    <property type="nucleotide sequence ID" value="NZ_FOCE01000001.1"/>
</dbReference>
<gene>
    <name evidence="6" type="ORF">SAMN04488103_10178</name>
</gene>
<proteinExistence type="inferred from homology"/>
<reference evidence="6 7" key="1">
    <citation type="submission" date="2016-10" db="EMBL/GenBank/DDBJ databases">
        <authorList>
            <person name="de Groot N.N."/>
        </authorList>
    </citation>
    <scope>NUCLEOTIDE SEQUENCE [LARGE SCALE GENOMIC DNA]</scope>
    <source>
        <strain evidence="6 7">DSM 3857</strain>
    </source>
</reference>
<keyword evidence="3 4" id="KW-0732">Signal</keyword>
<accession>A0A1H7Y5E8</accession>
<dbReference type="STRING" id="933059.SAMN04488103_10178"/>
<dbReference type="Gene3D" id="3.40.50.2300">
    <property type="match status" value="2"/>
</dbReference>
<comment type="subcellular location">
    <subcellularLocation>
        <location evidence="1">Cell envelope</location>
    </subcellularLocation>
</comment>